<organism evidence="1 2">
    <name type="scientific">Ditylenchus dipsaci</name>
    <dbReference type="NCBI Taxonomy" id="166011"/>
    <lineage>
        <taxon>Eukaryota</taxon>
        <taxon>Metazoa</taxon>
        <taxon>Ecdysozoa</taxon>
        <taxon>Nematoda</taxon>
        <taxon>Chromadorea</taxon>
        <taxon>Rhabditida</taxon>
        <taxon>Tylenchina</taxon>
        <taxon>Tylenchomorpha</taxon>
        <taxon>Sphaerularioidea</taxon>
        <taxon>Anguinidae</taxon>
        <taxon>Anguininae</taxon>
        <taxon>Ditylenchus</taxon>
    </lineage>
</organism>
<sequence>MHLSDAAALNGYVLFDGGVTRRRFILQLADQLMREQKKRRSSVEHWMNECNLLNKATGQESAAQVNHCYVCHKSGRGKNIMSCSKCEKSVCGEHATALVLCSKCNVQENQTVQEVPLATATFTTMRTRTTPSSKTNARCYKCPKNSRFHCSVCQKPACKDHRSIQNPKHCGDCH</sequence>
<evidence type="ECO:0000313" key="1">
    <source>
        <dbReference type="Proteomes" id="UP000887574"/>
    </source>
</evidence>
<dbReference type="Proteomes" id="UP000887574">
    <property type="component" value="Unplaced"/>
</dbReference>
<accession>A0A915CPX4</accession>
<dbReference type="AlphaFoldDB" id="A0A915CPX4"/>
<protein>
    <submittedName>
        <fullName evidence="2">Uncharacterized protein</fullName>
    </submittedName>
</protein>
<name>A0A915CPX4_9BILA</name>
<keyword evidence="1" id="KW-1185">Reference proteome</keyword>
<proteinExistence type="predicted"/>
<evidence type="ECO:0000313" key="2">
    <source>
        <dbReference type="WBParaSite" id="jg10952"/>
    </source>
</evidence>
<reference evidence="2" key="1">
    <citation type="submission" date="2022-11" db="UniProtKB">
        <authorList>
            <consortium name="WormBaseParasite"/>
        </authorList>
    </citation>
    <scope>IDENTIFICATION</scope>
</reference>
<dbReference type="WBParaSite" id="jg10952">
    <property type="protein sequence ID" value="jg10952"/>
    <property type="gene ID" value="jg10952"/>
</dbReference>